<comment type="caution">
    <text evidence="2">The sequence shown here is derived from an EMBL/GenBank/DDBJ whole genome shotgun (WGS) entry which is preliminary data.</text>
</comment>
<gene>
    <name evidence="2" type="ORF">KIW84_022632</name>
</gene>
<dbReference type="InterPro" id="IPR050484">
    <property type="entry name" value="Transf_Hexapept/Carb_Anhydrase"/>
</dbReference>
<proteinExistence type="predicted"/>
<keyword evidence="3" id="KW-1185">Reference proteome</keyword>
<dbReference type="Gene3D" id="2.160.10.10">
    <property type="entry name" value="Hexapeptide repeat proteins"/>
    <property type="match status" value="1"/>
</dbReference>
<feature type="region of interest" description="Disordered" evidence="1">
    <location>
        <begin position="125"/>
        <end position="145"/>
    </location>
</feature>
<sequence length="145" mass="15462">MNKLMHQSSKTQPIRTSKIQQATMTQTLLPPLQAKAAIIGDNVIVGHTVVLQGCIVEDEAFIGMGVTLLDGVYVEKHVMVVAGALVKQHTRIPCGEVEEAHAAENAKPLDEIETVKVLGKKVARPGDGSVLGAVQDTPPEINLPK</sequence>
<dbReference type="EMBL" id="JAMSHJ010000002">
    <property type="protein sequence ID" value="KAI5436237.1"/>
    <property type="molecule type" value="Genomic_DNA"/>
</dbReference>
<dbReference type="SUPFAM" id="SSF51161">
    <property type="entry name" value="Trimeric LpxA-like enzymes"/>
    <property type="match status" value="1"/>
</dbReference>
<dbReference type="Gramene" id="Psat02G0263200-T1">
    <property type="protein sequence ID" value="KAI5436237.1"/>
    <property type="gene ID" value="KIW84_022632"/>
</dbReference>
<dbReference type="AlphaFoldDB" id="A0A9D5B5J3"/>
<name>A0A9D5B5J3_PEA</name>
<dbReference type="PANTHER" id="PTHR13061">
    <property type="entry name" value="DYNACTIN SUBUNIT P25"/>
    <property type="match status" value="1"/>
</dbReference>
<protein>
    <submittedName>
        <fullName evidence="2">Uncharacterized protein</fullName>
    </submittedName>
</protein>
<organism evidence="2 3">
    <name type="scientific">Pisum sativum</name>
    <name type="common">Garden pea</name>
    <name type="synonym">Lathyrus oleraceus</name>
    <dbReference type="NCBI Taxonomy" id="3888"/>
    <lineage>
        <taxon>Eukaryota</taxon>
        <taxon>Viridiplantae</taxon>
        <taxon>Streptophyta</taxon>
        <taxon>Embryophyta</taxon>
        <taxon>Tracheophyta</taxon>
        <taxon>Spermatophyta</taxon>
        <taxon>Magnoliopsida</taxon>
        <taxon>eudicotyledons</taxon>
        <taxon>Gunneridae</taxon>
        <taxon>Pentapetalae</taxon>
        <taxon>rosids</taxon>
        <taxon>fabids</taxon>
        <taxon>Fabales</taxon>
        <taxon>Fabaceae</taxon>
        <taxon>Papilionoideae</taxon>
        <taxon>50 kb inversion clade</taxon>
        <taxon>NPAAA clade</taxon>
        <taxon>Hologalegina</taxon>
        <taxon>IRL clade</taxon>
        <taxon>Fabeae</taxon>
        <taxon>Lathyrus</taxon>
    </lineage>
</organism>
<reference evidence="2 3" key="1">
    <citation type="journal article" date="2022" name="Nat. Genet.">
        <title>Improved pea reference genome and pan-genome highlight genomic features and evolutionary characteristics.</title>
        <authorList>
            <person name="Yang T."/>
            <person name="Liu R."/>
            <person name="Luo Y."/>
            <person name="Hu S."/>
            <person name="Wang D."/>
            <person name="Wang C."/>
            <person name="Pandey M.K."/>
            <person name="Ge S."/>
            <person name="Xu Q."/>
            <person name="Li N."/>
            <person name="Li G."/>
            <person name="Huang Y."/>
            <person name="Saxena R.K."/>
            <person name="Ji Y."/>
            <person name="Li M."/>
            <person name="Yan X."/>
            <person name="He Y."/>
            <person name="Liu Y."/>
            <person name="Wang X."/>
            <person name="Xiang C."/>
            <person name="Varshney R.K."/>
            <person name="Ding H."/>
            <person name="Gao S."/>
            <person name="Zong X."/>
        </authorList>
    </citation>
    <scope>NUCLEOTIDE SEQUENCE [LARGE SCALE GENOMIC DNA]</scope>
    <source>
        <strain evidence="2 3">cv. Zhongwan 6</strain>
    </source>
</reference>
<dbReference type="PANTHER" id="PTHR13061:SF50">
    <property type="entry name" value="GAMMA CARBONIC ANHYDRASE 1, MITOCHONDRIAL"/>
    <property type="match status" value="1"/>
</dbReference>
<evidence type="ECO:0000313" key="3">
    <source>
        <dbReference type="Proteomes" id="UP001058974"/>
    </source>
</evidence>
<evidence type="ECO:0000256" key="1">
    <source>
        <dbReference type="SAM" id="MobiDB-lite"/>
    </source>
</evidence>
<evidence type="ECO:0000313" key="2">
    <source>
        <dbReference type="EMBL" id="KAI5436237.1"/>
    </source>
</evidence>
<dbReference type="InterPro" id="IPR011004">
    <property type="entry name" value="Trimer_LpxA-like_sf"/>
</dbReference>
<accession>A0A9D5B5J3</accession>
<dbReference type="Proteomes" id="UP001058974">
    <property type="component" value="Chromosome 2"/>
</dbReference>